<dbReference type="SUPFAM" id="SSF49478">
    <property type="entry name" value="Cna protein B-type domain"/>
    <property type="match status" value="2"/>
</dbReference>
<evidence type="ECO:0000313" key="6">
    <source>
        <dbReference type="EMBL" id="CAG9132482.1"/>
    </source>
</evidence>
<dbReference type="Pfam" id="PF22902">
    <property type="entry name" value="NOMO1-like_9th"/>
    <property type="match status" value="1"/>
</dbReference>
<dbReference type="GO" id="GO:0005789">
    <property type="term" value="C:endoplasmic reticulum membrane"/>
    <property type="evidence" value="ECO:0007669"/>
    <property type="project" value="TreeGrafter"/>
</dbReference>
<protein>
    <submittedName>
        <fullName evidence="6">(diamondback moth) hypothetical protein</fullName>
    </submittedName>
</protein>
<keyword evidence="7" id="KW-1185">Reference proteome</keyword>
<dbReference type="InterPro" id="IPR055073">
    <property type="entry name" value="NOMO1-like_9th"/>
</dbReference>
<feature type="domain" description="NOMO seventh transthyretin-like" evidence="3">
    <location>
        <begin position="305"/>
        <end position="376"/>
    </location>
</feature>
<dbReference type="GO" id="GO:0030246">
    <property type="term" value="F:carbohydrate binding"/>
    <property type="evidence" value="ECO:0007669"/>
    <property type="project" value="InterPro"/>
</dbReference>
<organism evidence="6 7">
    <name type="scientific">Plutella xylostella</name>
    <name type="common">Diamondback moth</name>
    <name type="synonym">Plutella maculipennis</name>
    <dbReference type="NCBI Taxonomy" id="51655"/>
    <lineage>
        <taxon>Eukaryota</taxon>
        <taxon>Metazoa</taxon>
        <taxon>Ecdysozoa</taxon>
        <taxon>Arthropoda</taxon>
        <taxon>Hexapoda</taxon>
        <taxon>Insecta</taxon>
        <taxon>Pterygota</taxon>
        <taxon>Neoptera</taxon>
        <taxon>Endopterygota</taxon>
        <taxon>Lepidoptera</taxon>
        <taxon>Glossata</taxon>
        <taxon>Ditrysia</taxon>
        <taxon>Yponomeutoidea</taxon>
        <taxon>Plutellidae</taxon>
        <taxon>Plutella</taxon>
    </lineage>
</organism>
<reference evidence="6" key="1">
    <citation type="submission" date="2020-11" db="EMBL/GenBank/DDBJ databases">
        <authorList>
            <person name="Whiteford S."/>
        </authorList>
    </citation>
    <scope>NUCLEOTIDE SEQUENCE</scope>
</reference>
<dbReference type="InterPro" id="IPR056190">
    <property type="entry name" value="NOMO_5th"/>
</dbReference>
<dbReference type="InterPro" id="IPR051417">
    <property type="entry name" value="SDr/BOS_complex"/>
</dbReference>
<comment type="caution">
    <text evidence="6">The sequence shown here is derived from an EMBL/GenBank/DDBJ whole genome shotgun (WGS) entry which is preliminary data.</text>
</comment>
<evidence type="ECO:0000259" key="4">
    <source>
        <dbReference type="Pfam" id="PF23192"/>
    </source>
</evidence>
<dbReference type="InterPro" id="IPR056319">
    <property type="entry name" value="NOMO_7th"/>
</dbReference>
<dbReference type="AlphaFoldDB" id="A0A8S4G0M8"/>
<keyword evidence="1" id="KW-0732">Signal</keyword>
<proteinExistence type="predicted"/>
<feature type="domain" description="NOMO fifth transthyretin-like" evidence="5">
    <location>
        <begin position="131"/>
        <end position="212"/>
    </location>
</feature>
<accession>A0A8S4G0M8</accession>
<evidence type="ECO:0000313" key="7">
    <source>
        <dbReference type="Proteomes" id="UP000653454"/>
    </source>
</evidence>
<feature type="domain" description="NOMO-like ninth beta-sandwich" evidence="2">
    <location>
        <begin position="466"/>
        <end position="532"/>
    </location>
</feature>
<dbReference type="Gene3D" id="2.60.40.1120">
    <property type="entry name" value="Carboxypeptidase-like, regulatory domain"/>
    <property type="match status" value="1"/>
</dbReference>
<dbReference type="Pfam" id="PF23141">
    <property type="entry name" value="Ig_NOMO"/>
    <property type="match status" value="1"/>
</dbReference>
<evidence type="ECO:0000259" key="5">
    <source>
        <dbReference type="Pfam" id="PF23194"/>
    </source>
</evidence>
<feature type="domain" description="NOMO C-terminal transthyretin-like" evidence="4">
    <location>
        <begin position="735"/>
        <end position="825"/>
    </location>
</feature>
<evidence type="ECO:0000259" key="3">
    <source>
        <dbReference type="Pfam" id="PF23141"/>
    </source>
</evidence>
<dbReference type="InterPro" id="IPR008969">
    <property type="entry name" value="CarboxyPept-like_regulatory"/>
</dbReference>
<evidence type="ECO:0000259" key="2">
    <source>
        <dbReference type="Pfam" id="PF22902"/>
    </source>
</evidence>
<dbReference type="SUPFAM" id="SSF49464">
    <property type="entry name" value="Carboxypeptidase regulatory domain-like"/>
    <property type="match status" value="1"/>
</dbReference>
<name>A0A8S4G0M8_PLUXY</name>
<dbReference type="PANTHER" id="PTHR23303">
    <property type="entry name" value="CARBOXYPEPTIDASE REGULATORY REGION-CONTAINING"/>
    <property type="match status" value="1"/>
</dbReference>
<dbReference type="PANTHER" id="PTHR23303:SF14">
    <property type="entry name" value="BOS COMPLEX SUBUNIT NOMO1-RELATED"/>
    <property type="match status" value="1"/>
</dbReference>
<dbReference type="Pfam" id="PF23192">
    <property type="entry name" value="NOMO_12th"/>
    <property type="match status" value="1"/>
</dbReference>
<dbReference type="InterPro" id="IPR056191">
    <property type="entry name" value="NOMO_12th"/>
</dbReference>
<dbReference type="InterPro" id="IPR013784">
    <property type="entry name" value="Carb-bd-like_fold"/>
</dbReference>
<dbReference type="Proteomes" id="UP000653454">
    <property type="component" value="Unassembled WGS sequence"/>
</dbReference>
<evidence type="ECO:0000256" key="1">
    <source>
        <dbReference type="ARBA" id="ARBA00022729"/>
    </source>
</evidence>
<dbReference type="EMBL" id="CAJHNJ030000049">
    <property type="protein sequence ID" value="CAG9132482.1"/>
    <property type="molecule type" value="Genomic_DNA"/>
</dbReference>
<dbReference type="Pfam" id="PF23194">
    <property type="entry name" value="NOMO_5th"/>
    <property type="match status" value="1"/>
</dbReference>
<dbReference type="SUPFAM" id="SSF49452">
    <property type="entry name" value="Starch-binding domain-like"/>
    <property type="match status" value="1"/>
</dbReference>
<gene>
    <name evidence="6" type="ORF">PLXY2_LOCUS10670</name>
</gene>
<sequence length="914" mass="96608">MVTGYTLTGSVSTGAGQPLAGARVSLDGQAAGVTDSAGKYTLRAAAPGAHAVSFQHVSTGAGQPLAGARVSLAGAAAGATDAAGKYTLRAAAPGAHAVSFQHEQCELDDVKLTISPNGAVSLPEARVARWKVCGTVTPSEPRNVLIQAETSSLVQSVAISNDGKGKWCTYLPMGVYNINVEVSDKEQKDGLQFYPLSERVTVSSAPVEGVMFSQLYCEVQGKVQCAVPQCRNLAVTLKSLANGNGKELVTRTKEDGSYSFSNVLPGTVQLSVSEDALCWRDAALTVRVAAAAARAPPFVHSGYRVTVRAKYDATVKYTGATSKDSGEFEVKAPSTRVCLSAADKYSLTPRSCHKYEPETVVVDTTKDVTDVTLTAVAHATEIEIVSPHKVSDLRLQLTGSASADTVGPLTGEPAGGNYVYRHTFYLKTHEVSALTATSSSLLFSPPSQQLTAAGCQRVPLSARAAVTLRGRVVPAVEGAVVTVTSDSSDLKLSMTTGPDGAYSFGPLDAALHYTVTAEKESYVMGAREANGDISARRLAEIVVTVQDEATGQALEGAVVSLSGGSYRKNLITGASGSLRFSSLAPAQYYLKPLLKEYRFSPPATIVNLPQGQLEEVVCKGTRVAHSCFGSLVSISGGAWAGATVTAAPLTEGKKCTEEHATTAADGGFRIRGLLPECRYSLQLRDSSVPELAGLRLVTPPQVIEIKGKKDISGVRLIAIQPHQLTDATVLIYAPNIDHYKSLRLKLALEDNPASPVYTTKLDAAGYHANNNPGLMYVLPRLPADNKTYVLTVESSLSKATHSYEDEVVYFTSDGQYKSFDIEFAPKVKSGDQELRQTSLLVVPLLAALGAAFLYRDVLIAQLIEAASGALDRARVKTTRVQRPEVLDKASIDQIVSSVNAAGKKQGKKKTPFSN</sequence>